<evidence type="ECO:0008006" key="3">
    <source>
        <dbReference type="Google" id="ProtNLM"/>
    </source>
</evidence>
<sequence>MATSMIFAAVLAVCSVVTPDTTTSDKEQGKSPEHQVVAIYFHRTQRCPTCKRIGAMAEEAVTKGFEKEVENRTVEFHYIDFQDEKNAELAKKYGIETPTLVMINVFEGETVCLTSMPKVWQLVGKPDDFRAYVQDGVARYLRQSKEDAEQERDESKESKE</sequence>
<dbReference type="InterPro" id="IPR047698">
    <property type="entry name" value="ArsF-like"/>
</dbReference>
<reference evidence="1 2" key="1">
    <citation type="submission" date="2019-08" db="EMBL/GenBank/DDBJ databases">
        <title>Deep-cultivation of Planctomycetes and their phenomic and genomic characterization uncovers novel biology.</title>
        <authorList>
            <person name="Wiegand S."/>
            <person name="Jogler M."/>
            <person name="Boedeker C."/>
            <person name="Pinto D."/>
            <person name="Vollmers J."/>
            <person name="Rivas-Marin E."/>
            <person name="Kohn T."/>
            <person name="Peeters S.H."/>
            <person name="Heuer A."/>
            <person name="Rast P."/>
            <person name="Oberbeckmann S."/>
            <person name="Bunk B."/>
            <person name="Jeske O."/>
            <person name="Meyerdierks A."/>
            <person name="Storesund J.E."/>
            <person name="Kallscheuer N."/>
            <person name="Luecker S."/>
            <person name="Lage O.M."/>
            <person name="Pohl T."/>
            <person name="Merkel B.J."/>
            <person name="Hornburger P."/>
            <person name="Mueller R.-W."/>
            <person name="Bruemmer F."/>
            <person name="Labrenz M."/>
            <person name="Spormann A.M."/>
            <person name="Op den Camp H."/>
            <person name="Overmann J."/>
            <person name="Amann R."/>
            <person name="Jetten M.S.M."/>
            <person name="Mascher T."/>
            <person name="Medema M.H."/>
            <person name="Devos D.P."/>
            <person name="Kaster A.-K."/>
            <person name="Ovreas L."/>
            <person name="Rohde M."/>
            <person name="Galperin M.Y."/>
            <person name="Jogler C."/>
        </authorList>
    </citation>
    <scope>NUCLEOTIDE SEQUENCE [LARGE SCALE GENOMIC DNA]</scope>
    <source>
        <strain evidence="1 2">Pr1d</strain>
    </source>
</reference>
<name>A0A5B9QSF7_9BACT</name>
<dbReference type="CDD" id="cd02947">
    <property type="entry name" value="TRX_family"/>
    <property type="match status" value="1"/>
</dbReference>
<dbReference type="Proteomes" id="UP000323917">
    <property type="component" value="Chromosome"/>
</dbReference>
<dbReference type="AlphaFoldDB" id="A0A5B9QSF7"/>
<proteinExistence type="predicted"/>
<dbReference type="RefSeq" id="WP_148075350.1">
    <property type="nucleotide sequence ID" value="NZ_CP042913.1"/>
</dbReference>
<protein>
    <recommendedName>
        <fullName evidence="3">Thioredoxin domain-containing protein</fullName>
    </recommendedName>
</protein>
<dbReference type="OrthoDB" id="280404at2"/>
<gene>
    <name evidence="1" type="ORF">Pr1d_44110</name>
</gene>
<dbReference type="SUPFAM" id="SSF52833">
    <property type="entry name" value="Thioredoxin-like"/>
    <property type="match status" value="1"/>
</dbReference>
<dbReference type="Gene3D" id="3.40.30.10">
    <property type="entry name" value="Glutaredoxin"/>
    <property type="match status" value="1"/>
</dbReference>
<evidence type="ECO:0000313" key="1">
    <source>
        <dbReference type="EMBL" id="QEG37071.1"/>
    </source>
</evidence>
<dbReference type="InterPro" id="IPR036249">
    <property type="entry name" value="Thioredoxin-like_sf"/>
</dbReference>
<keyword evidence="2" id="KW-1185">Reference proteome</keyword>
<dbReference type="KEGG" id="bgok:Pr1d_44110"/>
<accession>A0A5B9QSF7</accession>
<dbReference type="EMBL" id="CP042913">
    <property type="protein sequence ID" value="QEG37071.1"/>
    <property type="molecule type" value="Genomic_DNA"/>
</dbReference>
<evidence type="ECO:0000313" key="2">
    <source>
        <dbReference type="Proteomes" id="UP000323917"/>
    </source>
</evidence>
<organism evidence="1 2">
    <name type="scientific">Bythopirellula goksoeyrii</name>
    <dbReference type="NCBI Taxonomy" id="1400387"/>
    <lineage>
        <taxon>Bacteria</taxon>
        <taxon>Pseudomonadati</taxon>
        <taxon>Planctomycetota</taxon>
        <taxon>Planctomycetia</taxon>
        <taxon>Pirellulales</taxon>
        <taxon>Lacipirellulaceae</taxon>
        <taxon>Bythopirellula</taxon>
    </lineage>
</organism>
<dbReference type="NCBIfam" id="NF040494">
    <property type="entry name" value="nitrored_ArsF"/>
    <property type="match status" value="1"/>
</dbReference>